<dbReference type="AlphaFoldDB" id="A0AA38I8T1"/>
<dbReference type="Pfam" id="PF02958">
    <property type="entry name" value="EcKL"/>
    <property type="match status" value="1"/>
</dbReference>
<feature type="domain" description="CHK kinase-like" evidence="1">
    <location>
        <begin position="131"/>
        <end position="327"/>
    </location>
</feature>
<dbReference type="InterPro" id="IPR015897">
    <property type="entry name" value="CHK_kinase-like"/>
</dbReference>
<organism evidence="2 3">
    <name type="scientific">Zophobas morio</name>
    <dbReference type="NCBI Taxonomy" id="2755281"/>
    <lineage>
        <taxon>Eukaryota</taxon>
        <taxon>Metazoa</taxon>
        <taxon>Ecdysozoa</taxon>
        <taxon>Arthropoda</taxon>
        <taxon>Hexapoda</taxon>
        <taxon>Insecta</taxon>
        <taxon>Pterygota</taxon>
        <taxon>Neoptera</taxon>
        <taxon>Endopterygota</taxon>
        <taxon>Coleoptera</taxon>
        <taxon>Polyphaga</taxon>
        <taxon>Cucujiformia</taxon>
        <taxon>Tenebrionidae</taxon>
        <taxon>Zophobas</taxon>
    </lineage>
</organism>
<reference evidence="2" key="1">
    <citation type="journal article" date="2023" name="G3 (Bethesda)">
        <title>Whole genome assemblies of Zophobas morio and Tenebrio molitor.</title>
        <authorList>
            <person name="Kaur S."/>
            <person name="Stinson S.A."/>
            <person name="diCenzo G.C."/>
        </authorList>
    </citation>
    <scope>NUCLEOTIDE SEQUENCE</scope>
    <source>
        <strain evidence="2">QUZm001</strain>
    </source>
</reference>
<sequence>METKTACESDVQKWLKVALAEENLATFIVNITGSSEKGDGYVGDVIFVVVVGTDKQGTNKEYHLVLKCSKPSAALMKNAPAFRKAFAREAYLYQHVFPLFEQFQISKGIEKPFDSVPKCYGVYSDEFRYVIVLENLKKLGYDLWPKAKPLTREVIDIVIKDYAKFHATSVALEEQQLEIFQKLLNGSAEDLLKGVIETASFVNMFQGAVDEVYELLTDDVEKDILEQWLKLKDKICFIFSEMTSAAGDLKVINHGDSWVNNFLYKFENEEKTSVSRVAILDWQISKFTSPVTDLSYFLFAGISEENIADIDTILKDYYRYFCEYLRRLDSKFADMYTVENFLDWWKKYSKYGLVMCILPIKSLYSEKKDLPDMAEVANRGIDVGESFKFETSDKNGFKNRLRPIVEYAVQNSLIY</sequence>
<keyword evidence="3" id="KW-1185">Reference proteome</keyword>
<comment type="caution">
    <text evidence="2">The sequence shown here is derived from an EMBL/GenBank/DDBJ whole genome shotgun (WGS) entry which is preliminary data.</text>
</comment>
<gene>
    <name evidence="2" type="ORF">Zmor_017629</name>
</gene>
<proteinExistence type="predicted"/>
<dbReference type="EMBL" id="JALNTZ010000005">
    <property type="protein sequence ID" value="KAJ3651600.1"/>
    <property type="molecule type" value="Genomic_DNA"/>
</dbReference>
<dbReference type="InterPro" id="IPR011009">
    <property type="entry name" value="Kinase-like_dom_sf"/>
</dbReference>
<dbReference type="InterPro" id="IPR004119">
    <property type="entry name" value="EcKL"/>
</dbReference>
<protein>
    <recommendedName>
        <fullName evidence="1">CHK kinase-like domain-containing protein</fullName>
    </recommendedName>
</protein>
<dbReference type="Proteomes" id="UP001168821">
    <property type="component" value="Unassembled WGS sequence"/>
</dbReference>
<name>A0AA38I8T1_9CUCU</name>
<accession>A0AA38I8T1</accession>
<evidence type="ECO:0000313" key="2">
    <source>
        <dbReference type="EMBL" id="KAJ3651600.1"/>
    </source>
</evidence>
<dbReference type="Gene3D" id="3.90.1200.10">
    <property type="match status" value="1"/>
</dbReference>
<dbReference type="PANTHER" id="PTHR11012:SF30">
    <property type="entry name" value="PROTEIN KINASE-LIKE DOMAIN-CONTAINING"/>
    <property type="match status" value="1"/>
</dbReference>
<evidence type="ECO:0000259" key="1">
    <source>
        <dbReference type="SMART" id="SM00587"/>
    </source>
</evidence>
<dbReference type="PANTHER" id="PTHR11012">
    <property type="entry name" value="PROTEIN KINASE-LIKE DOMAIN-CONTAINING"/>
    <property type="match status" value="1"/>
</dbReference>
<evidence type="ECO:0000313" key="3">
    <source>
        <dbReference type="Proteomes" id="UP001168821"/>
    </source>
</evidence>
<dbReference type="SMART" id="SM00587">
    <property type="entry name" value="CHK"/>
    <property type="match status" value="1"/>
</dbReference>
<dbReference type="SUPFAM" id="SSF56112">
    <property type="entry name" value="Protein kinase-like (PK-like)"/>
    <property type="match status" value="1"/>
</dbReference>